<dbReference type="InterPro" id="IPR051319">
    <property type="entry name" value="Oligoribo/pAp-PDE_c-di-AMP_PDE"/>
</dbReference>
<feature type="domain" description="DDH" evidence="1">
    <location>
        <begin position="2"/>
        <end position="127"/>
    </location>
</feature>
<feature type="domain" description="DHHA1" evidence="2">
    <location>
        <begin position="211"/>
        <end position="282"/>
    </location>
</feature>
<dbReference type="Gene3D" id="3.90.1640.10">
    <property type="entry name" value="inorganic pyrophosphatase (n-terminal core)"/>
    <property type="match status" value="1"/>
</dbReference>
<name>A0A0U3FRP6_9CREN</name>
<dbReference type="GO" id="GO:0003676">
    <property type="term" value="F:nucleic acid binding"/>
    <property type="evidence" value="ECO:0007669"/>
    <property type="project" value="InterPro"/>
</dbReference>
<dbReference type="PANTHER" id="PTHR47618">
    <property type="entry name" value="BIFUNCTIONAL OLIGORIBONUCLEASE AND PAP PHOSPHATASE NRNA"/>
    <property type="match status" value="1"/>
</dbReference>
<dbReference type="PANTHER" id="PTHR47618:SF1">
    <property type="entry name" value="BIFUNCTIONAL OLIGORIBONUCLEASE AND PAP PHOSPHATASE NRNA"/>
    <property type="match status" value="1"/>
</dbReference>
<evidence type="ECO:0008006" key="5">
    <source>
        <dbReference type="Google" id="ProtNLM"/>
    </source>
</evidence>
<dbReference type="KEGG" id="iis:EYM_04950"/>
<accession>A0A0U3FRP6</accession>
<sequence>MVHRHADPDAVGAASPFSLIGDPEFYAPGGLSSLGKRLAEHVGLEFKEEVPREEVLVILDTASLSQLPNVILEGKEAYRIDHHVTGDIEPFLVDPDASSTSEVIAKVLKLKGINLPRNVAEALMAGIIYDSKAFKLAKSSTFSVMEWLSQAGSLETAFKLLESQEELDLSKRISRIKACERLVHRKVKDYVIGATYVGANEGDAARTLVQLGLDVVYVIREEKDEYRIYARCSPRILKKGFDVSELLSSIAEELGGRGGGHKGAAGAVIPKVIGLEELINKLLGRTSRRIARTLA</sequence>
<gene>
    <name evidence="3" type="ORF">EYM_04950</name>
</gene>
<reference evidence="3 4" key="1">
    <citation type="submission" date="2013-11" db="EMBL/GenBank/DDBJ databases">
        <title>Comparative genomics of Ignicoccus.</title>
        <authorList>
            <person name="Podar M."/>
        </authorList>
    </citation>
    <scope>NUCLEOTIDE SEQUENCE [LARGE SCALE GENOMIC DNA]</scope>
    <source>
        <strain evidence="3 4">DSM 13165</strain>
    </source>
</reference>
<dbReference type="InterPro" id="IPR001667">
    <property type="entry name" value="DDH_dom"/>
</dbReference>
<dbReference type="InterPro" id="IPR038763">
    <property type="entry name" value="DHH_sf"/>
</dbReference>
<evidence type="ECO:0000259" key="2">
    <source>
        <dbReference type="Pfam" id="PF02272"/>
    </source>
</evidence>
<evidence type="ECO:0000313" key="4">
    <source>
        <dbReference type="Proteomes" id="UP000060778"/>
    </source>
</evidence>
<protein>
    <recommendedName>
        <fullName evidence="5">Phosphoesterase</fullName>
    </recommendedName>
</protein>
<dbReference type="STRING" id="940295.EYM_04950"/>
<proteinExistence type="predicted"/>
<dbReference type="Proteomes" id="UP000060778">
    <property type="component" value="Chromosome"/>
</dbReference>
<dbReference type="AlphaFoldDB" id="A0A0U3FRP6"/>
<organism evidence="3 4">
    <name type="scientific">Ignicoccus islandicus DSM 13165</name>
    <dbReference type="NCBI Taxonomy" id="940295"/>
    <lineage>
        <taxon>Archaea</taxon>
        <taxon>Thermoproteota</taxon>
        <taxon>Thermoprotei</taxon>
        <taxon>Desulfurococcales</taxon>
        <taxon>Desulfurococcaceae</taxon>
        <taxon>Ignicoccus</taxon>
    </lineage>
</organism>
<keyword evidence="4" id="KW-1185">Reference proteome</keyword>
<dbReference type="EMBL" id="CP006867">
    <property type="protein sequence ID" value="ALU12535.1"/>
    <property type="molecule type" value="Genomic_DNA"/>
</dbReference>
<dbReference type="Pfam" id="PF01368">
    <property type="entry name" value="DHH"/>
    <property type="match status" value="1"/>
</dbReference>
<dbReference type="Pfam" id="PF02272">
    <property type="entry name" value="DHHA1"/>
    <property type="match status" value="1"/>
</dbReference>
<dbReference type="SUPFAM" id="SSF64182">
    <property type="entry name" value="DHH phosphoesterases"/>
    <property type="match status" value="1"/>
</dbReference>
<dbReference type="Gene3D" id="3.10.310.30">
    <property type="match status" value="1"/>
</dbReference>
<dbReference type="InterPro" id="IPR003156">
    <property type="entry name" value="DHHA1_dom"/>
</dbReference>
<evidence type="ECO:0000313" key="3">
    <source>
        <dbReference type="EMBL" id="ALU12535.1"/>
    </source>
</evidence>
<evidence type="ECO:0000259" key="1">
    <source>
        <dbReference type="Pfam" id="PF01368"/>
    </source>
</evidence>